<sequence>MPSTDDREKALDSALAHIERQFGKGSIMRLGSDERAPVEVIQTGSIALDVALGIGGLPRGRIIEIYGPESSGKTTLTLHAIANAQRAGGIAAFIDAEHALDPEYARKLGVDIDQLLVSQPDTGEQALEIADMLIRSGAIDLVVIDSVAALVPEAEIKGEMGDSHVGLQARLMSQALRKLTGGLNQTKTTAIFINQLREKIGVFFGSPETTAGGKALKFYASVRLDIRRIETLKDGTEAVGNRTRVKVVKNKMAPPFKQAEFDILYGIGISREGSLIDFGVEHGIVKKSGSWYTYDGDQLGQGKENARNFLIKNDDIAMAIETQIKQKLGVGVKAEATVDELAERRPA</sequence>
<keyword evidence="9 10" id="KW-0234">DNA repair</keyword>
<dbReference type="SUPFAM" id="SSF52540">
    <property type="entry name" value="P-loop containing nucleoside triphosphate hydrolases"/>
    <property type="match status" value="1"/>
</dbReference>
<dbReference type="NCBIfam" id="TIGR02012">
    <property type="entry name" value="tigrfam_recA"/>
    <property type="match status" value="1"/>
</dbReference>
<dbReference type="InterPro" id="IPR020584">
    <property type="entry name" value="DNA_recomb/repair_RecA_CS"/>
</dbReference>
<dbReference type="Pfam" id="PF00154">
    <property type="entry name" value="RecA_N"/>
    <property type="match status" value="1"/>
</dbReference>
<dbReference type="PANTHER" id="PTHR45900:SF1">
    <property type="entry name" value="MITOCHONDRIAL DNA REPAIR PROTEIN RECA HOMOLOG-RELATED"/>
    <property type="match status" value="1"/>
</dbReference>
<comment type="similarity">
    <text evidence="1 9 11">Belongs to the RecA family.</text>
</comment>
<dbReference type="RefSeq" id="WP_071642386.1">
    <property type="nucleotide sequence ID" value="NZ_JACSPX010000001.1"/>
</dbReference>
<dbReference type="PROSITE" id="PS50163">
    <property type="entry name" value="RECA_3"/>
    <property type="match status" value="1"/>
</dbReference>
<dbReference type="SMART" id="SM00382">
    <property type="entry name" value="AAA"/>
    <property type="match status" value="1"/>
</dbReference>
<keyword evidence="3 9" id="KW-0547">Nucleotide-binding</keyword>
<dbReference type="InterPro" id="IPR027417">
    <property type="entry name" value="P-loop_NTPase"/>
</dbReference>
<dbReference type="InterPro" id="IPR020587">
    <property type="entry name" value="RecA_monomer-monomer_interface"/>
</dbReference>
<keyword evidence="6 9" id="KW-0233">DNA recombination</keyword>
<dbReference type="InterPro" id="IPR020588">
    <property type="entry name" value="RecA_ATP-bd"/>
</dbReference>
<dbReference type="PANTHER" id="PTHR45900">
    <property type="entry name" value="RECA"/>
    <property type="match status" value="1"/>
</dbReference>
<dbReference type="Proteomes" id="UP000611521">
    <property type="component" value="Unassembled WGS sequence"/>
</dbReference>
<evidence type="ECO:0000259" key="12">
    <source>
        <dbReference type="PROSITE" id="PS50162"/>
    </source>
</evidence>
<keyword evidence="5 9" id="KW-0238">DNA-binding</keyword>
<keyword evidence="9" id="KW-0963">Cytoplasm</keyword>
<feature type="domain" description="RecA family profile 2" evidence="13">
    <location>
        <begin position="201"/>
        <end position="274"/>
    </location>
</feature>
<dbReference type="HAMAP" id="MF_00268">
    <property type="entry name" value="RecA"/>
    <property type="match status" value="1"/>
</dbReference>
<comment type="function">
    <text evidence="9">Can catalyze the hydrolysis of ATP in the presence of single-stranded DNA, the ATP-dependent uptake of single-stranded DNA by duplex DNA, and the ATP-dependent hybridization of homologous single-stranded DNAs. It interacts with LexA causing its activation and leading to its autocatalytic cleavage.</text>
</comment>
<evidence type="ECO:0000313" key="14">
    <source>
        <dbReference type="EMBL" id="MBD8010793.1"/>
    </source>
</evidence>
<reference evidence="14 15" key="1">
    <citation type="submission" date="2020-08" db="EMBL/GenBank/DDBJ databases">
        <title>A Genomic Blueprint of the Chicken Gut Microbiome.</title>
        <authorList>
            <person name="Gilroy R."/>
            <person name="Ravi A."/>
            <person name="Getino M."/>
            <person name="Pursley I."/>
            <person name="Horton D.L."/>
            <person name="Alikhan N.-F."/>
            <person name="Baker D."/>
            <person name="Gharbi K."/>
            <person name="Hall N."/>
            <person name="Watson M."/>
            <person name="Adriaenssens E.M."/>
            <person name="Foster-Nyarko E."/>
            <person name="Jarju S."/>
            <person name="Secka A."/>
            <person name="Antonio M."/>
            <person name="Oren A."/>
            <person name="Chaudhuri R."/>
            <person name="La Ragione R.M."/>
            <person name="Hildebrand F."/>
            <person name="Pallen M.J."/>
        </authorList>
    </citation>
    <scope>NUCLEOTIDE SEQUENCE [LARGE SCALE GENOMIC DNA]</scope>
    <source>
        <strain evidence="14 15">Re1</strain>
    </source>
</reference>
<dbReference type="Gene3D" id="3.40.50.300">
    <property type="entry name" value="P-loop containing nucleotide triphosphate hydrolases"/>
    <property type="match status" value="1"/>
</dbReference>
<dbReference type="SUPFAM" id="SSF54752">
    <property type="entry name" value="RecA protein, C-terminal domain"/>
    <property type="match status" value="1"/>
</dbReference>
<feature type="domain" description="RecA family profile 1" evidence="12">
    <location>
        <begin position="37"/>
        <end position="196"/>
    </location>
</feature>
<evidence type="ECO:0000256" key="5">
    <source>
        <dbReference type="ARBA" id="ARBA00023125"/>
    </source>
</evidence>
<dbReference type="InterPro" id="IPR049261">
    <property type="entry name" value="RecA-like_C"/>
</dbReference>
<keyword evidence="15" id="KW-1185">Reference proteome</keyword>
<dbReference type="InterPro" id="IPR013765">
    <property type="entry name" value="DNA_recomb/repair_RecA"/>
</dbReference>
<name>A0ABR8W1A9_9MICO</name>
<dbReference type="PROSITE" id="PS50162">
    <property type="entry name" value="RECA_2"/>
    <property type="match status" value="1"/>
</dbReference>
<comment type="subcellular location">
    <subcellularLocation>
        <location evidence="9">Cytoplasm</location>
    </subcellularLocation>
</comment>
<gene>
    <name evidence="9 14" type="primary">recA</name>
    <name evidence="14" type="ORF">H9633_00595</name>
</gene>
<evidence type="ECO:0000256" key="10">
    <source>
        <dbReference type="RuleBase" id="RU000526"/>
    </source>
</evidence>
<comment type="caution">
    <text evidence="14">The sequence shown here is derived from an EMBL/GenBank/DDBJ whole genome shotgun (WGS) entry which is preliminary data.</text>
</comment>
<dbReference type="InterPro" id="IPR049428">
    <property type="entry name" value="RecA-like_N"/>
</dbReference>
<evidence type="ECO:0000256" key="8">
    <source>
        <dbReference type="ARBA" id="ARBA00033319"/>
    </source>
</evidence>
<evidence type="ECO:0000256" key="3">
    <source>
        <dbReference type="ARBA" id="ARBA00022741"/>
    </source>
</evidence>
<feature type="binding site" evidence="9">
    <location>
        <begin position="67"/>
        <end position="74"/>
    </location>
    <ligand>
        <name>ATP</name>
        <dbReference type="ChEBI" id="CHEBI:30616"/>
    </ligand>
</feature>
<evidence type="ECO:0000313" key="15">
    <source>
        <dbReference type="Proteomes" id="UP000611521"/>
    </source>
</evidence>
<keyword evidence="7 9" id="KW-0742">SOS response</keyword>
<evidence type="ECO:0000256" key="6">
    <source>
        <dbReference type="ARBA" id="ARBA00023172"/>
    </source>
</evidence>
<dbReference type="Pfam" id="PF21096">
    <property type="entry name" value="RecA_C"/>
    <property type="match status" value="1"/>
</dbReference>
<accession>A0ABR8W1A9</accession>
<keyword evidence="4 9" id="KW-0067">ATP-binding</keyword>
<evidence type="ECO:0000256" key="4">
    <source>
        <dbReference type="ARBA" id="ARBA00022840"/>
    </source>
</evidence>
<evidence type="ECO:0000256" key="11">
    <source>
        <dbReference type="RuleBase" id="RU004527"/>
    </source>
</evidence>
<evidence type="ECO:0000259" key="13">
    <source>
        <dbReference type="PROSITE" id="PS50163"/>
    </source>
</evidence>
<organism evidence="14 15">
    <name type="scientific">Microbacterium commune</name>
    <dbReference type="NCBI Taxonomy" id="2762219"/>
    <lineage>
        <taxon>Bacteria</taxon>
        <taxon>Bacillati</taxon>
        <taxon>Actinomycetota</taxon>
        <taxon>Actinomycetes</taxon>
        <taxon>Micrococcales</taxon>
        <taxon>Microbacteriaceae</taxon>
        <taxon>Microbacterium</taxon>
    </lineage>
</organism>
<keyword evidence="9 11" id="KW-0227">DNA damage</keyword>
<evidence type="ECO:0000256" key="7">
    <source>
        <dbReference type="ARBA" id="ARBA00023236"/>
    </source>
</evidence>
<evidence type="ECO:0000256" key="9">
    <source>
        <dbReference type="HAMAP-Rule" id="MF_00268"/>
    </source>
</evidence>
<protein>
    <recommendedName>
        <fullName evidence="2 9">Protein RecA</fullName>
    </recommendedName>
    <alternativeName>
        <fullName evidence="8 9">Recombinase A</fullName>
    </alternativeName>
</protein>
<dbReference type="PRINTS" id="PR00142">
    <property type="entry name" value="RECA"/>
</dbReference>
<dbReference type="EMBL" id="JACSPX010000001">
    <property type="protein sequence ID" value="MBD8010793.1"/>
    <property type="molecule type" value="Genomic_DNA"/>
</dbReference>
<dbReference type="PROSITE" id="PS00321">
    <property type="entry name" value="RECA_1"/>
    <property type="match status" value="1"/>
</dbReference>
<evidence type="ECO:0000256" key="2">
    <source>
        <dbReference type="ARBA" id="ARBA00015553"/>
    </source>
</evidence>
<evidence type="ECO:0000256" key="1">
    <source>
        <dbReference type="ARBA" id="ARBA00009391"/>
    </source>
</evidence>
<proteinExistence type="inferred from homology"/>
<dbReference type="InterPro" id="IPR023400">
    <property type="entry name" value="RecA_C_sf"/>
</dbReference>
<dbReference type="CDD" id="cd00983">
    <property type="entry name" value="RecA"/>
    <property type="match status" value="1"/>
</dbReference>
<dbReference type="InterPro" id="IPR003593">
    <property type="entry name" value="AAA+_ATPase"/>
</dbReference>